<dbReference type="OrthoDB" id="5193742at2"/>
<dbReference type="EMBL" id="SFCC01000005">
    <property type="protein sequence ID" value="RZQ64013.1"/>
    <property type="molecule type" value="Genomic_DNA"/>
</dbReference>
<comment type="caution">
    <text evidence="1">The sequence shown here is derived from an EMBL/GenBank/DDBJ whole genome shotgun (WGS) entry which is preliminary data.</text>
</comment>
<dbReference type="Proteomes" id="UP000292003">
    <property type="component" value="Unassembled WGS sequence"/>
</dbReference>
<evidence type="ECO:0000313" key="1">
    <source>
        <dbReference type="EMBL" id="RZQ64013.1"/>
    </source>
</evidence>
<reference evidence="1 2" key="1">
    <citation type="submission" date="2019-02" db="EMBL/GenBank/DDBJ databases">
        <title>Draft genome sequence of Amycolatopsis sp. 8-3EHSu isolated from roots of Suaeda maritima.</title>
        <authorList>
            <person name="Duangmal K."/>
            <person name="Chantavorakit T."/>
        </authorList>
    </citation>
    <scope>NUCLEOTIDE SEQUENCE [LARGE SCALE GENOMIC DNA]</scope>
    <source>
        <strain evidence="1 2">8-3EHSu</strain>
    </source>
</reference>
<sequence>MTAGCAAATEDGAARAAARFEGALLASDVTTACALLTPSALADLEPAGPCPDVFGGLGVPAGEVTELEVYGDAALVRTGTDTLFLRELSGGWKVAGAGCHPAGAGHPFDCAVGGP</sequence>
<proteinExistence type="predicted"/>
<organism evidence="1 2">
    <name type="scientific">Amycolatopsis suaedae</name>
    <dbReference type="NCBI Taxonomy" id="2510978"/>
    <lineage>
        <taxon>Bacteria</taxon>
        <taxon>Bacillati</taxon>
        <taxon>Actinomycetota</taxon>
        <taxon>Actinomycetes</taxon>
        <taxon>Pseudonocardiales</taxon>
        <taxon>Pseudonocardiaceae</taxon>
        <taxon>Amycolatopsis</taxon>
    </lineage>
</organism>
<dbReference type="AlphaFoldDB" id="A0A4Q7JBX9"/>
<keyword evidence="2" id="KW-1185">Reference proteome</keyword>
<protein>
    <submittedName>
        <fullName evidence="1">Uncharacterized protein</fullName>
    </submittedName>
</protein>
<evidence type="ECO:0000313" key="2">
    <source>
        <dbReference type="Proteomes" id="UP000292003"/>
    </source>
</evidence>
<name>A0A4Q7JBX9_9PSEU</name>
<accession>A0A4Q7JBX9</accession>
<gene>
    <name evidence="1" type="ORF">EWH70_12135</name>
</gene>